<accession>A0A9D1TIH1</accession>
<dbReference type="PROSITE" id="PS51898">
    <property type="entry name" value="TYR_RECOMBINASE"/>
    <property type="match status" value="1"/>
</dbReference>
<evidence type="ECO:0000259" key="8">
    <source>
        <dbReference type="PROSITE" id="PS51900"/>
    </source>
</evidence>
<dbReference type="GO" id="GO:0015074">
    <property type="term" value="P:DNA integration"/>
    <property type="evidence" value="ECO:0007669"/>
    <property type="project" value="UniProtKB-KW"/>
</dbReference>
<evidence type="ECO:0000256" key="2">
    <source>
        <dbReference type="ARBA" id="ARBA00008857"/>
    </source>
</evidence>
<dbReference type="SUPFAM" id="SSF56349">
    <property type="entry name" value="DNA breaking-rejoining enzymes"/>
    <property type="match status" value="1"/>
</dbReference>
<keyword evidence="3" id="KW-0229">DNA integration</keyword>
<dbReference type="CDD" id="cd01189">
    <property type="entry name" value="INT_ICEBs1_C_like"/>
    <property type="match status" value="1"/>
</dbReference>
<dbReference type="Proteomes" id="UP000886808">
    <property type="component" value="Unassembled WGS sequence"/>
</dbReference>
<dbReference type="GO" id="GO:0006310">
    <property type="term" value="P:DNA recombination"/>
    <property type="evidence" value="ECO:0007669"/>
    <property type="project" value="UniProtKB-KW"/>
</dbReference>
<dbReference type="PANTHER" id="PTHR30349">
    <property type="entry name" value="PHAGE INTEGRASE-RELATED"/>
    <property type="match status" value="1"/>
</dbReference>
<comment type="caution">
    <text evidence="9">The sequence shown here is derived from an EMBL/GenBank/DDBJ whole genome shotgun (WGS) entry which is preliminary data.</text>
</comment>
<reference evidence="9" key="1">
    <citation type="journal article" date="2021" name="PeerJ">
        <title>Extensive microbial diversity within the chicken gut microbiome revealed by metagenomics and culture.</title>
        <authorList>
            <person name="Gilroy R."/>
            <person name="Ravi A."/>
            <person name="Getino M."/>
            <person name="Pursley I."/>
            <person name="Horton D.L."/>
            <person name="Alikhan N.F."/>
            <person name="Baker D."/>
            <person name="Gharbi K."/>
            <person name="Hall N."/>
            <person name="Watson M."/>
            <person name="Adriaenssens E.M."/>
            <person name="Foster-Nyarko E."/>
            <person name="Jarju S."/>
            <person name="Secka A."/>
            <person name="Antonio M."/>
            <person name="Oren A."/>
            <person name="Chaudhuri R.R."/>
            <person name="La Ragione R."/>
            <person name="Hildebrand F."/>
            <person name="Pallen M.J."/>
        </authorList>
    </citation>
    <scope>NUCLEOTIDE SEQUENCE</scope>
    <source>
        <strain evidence="9">CHK193-4272</strain>
    </source>
</reference>
<evidence type="ECO:0000256" key="5">
    <source>
        <dbReference type="ARBA" id="ARBA00023172"/>
    </source>
</evidence>
<feature type="domain" description="Core-binding (CB)" evidence="8">
    <location>
        <begin position="73"/>
        <end position="157"/>
    </location>
</feature>
<evidence type="ECO:0000256" key="4">
    <source>
        <dbReference type="ARBA" id="ARBA00023125"/>
    </source>
</evidence>
<dbReference type="InterPro" id="IPR013762">
    <property type="entry name" value="Integrase-like_cat_sf"/>
</dbReference>
<keyword evidence="5" id="KW-0233">DNA recombination</keyword>
<keyword evidence="4 6" id="KW-0238">DNA-binding</keyword>
<comment type="function">
    <text evidence="1">Site-specific tyrosine recombinase, which acts by catalyzing the cutting and rejoining of the recombining DNA molecules.</text>
</comment>
<protein>
    <submittedName>
        <fullName evidence="9">Site-specific integrase</fullName>
    </submittedName>
</protein>
<feature type="domain" description="Tyr recombinase" evidence="7">
    <location>
        <begin position="178"/>
        <end position="379"/>
    </location>
</feature>
<dbReference type="Pfam" id="PF14659">
    <property type="entry name" value="Phage_int_SAM_3"/>
    <property type="match status" value="1"/>
</dbReference>
<dbReference type="InterPro" id="IPR004107">
    <property type="entry name" value="Integrase_SAM-like_N"/>
</dbReference>
<dbReference type="InterPro" id="IPR010998">
    <property type="entry name" value="Integrase_recombinase_N"/>
</dbReference>
<name>A0A9D1TIH1_9FIRM</name>
<gene>
    <name evidence="9" type="ORF">H9746_09610</name>
</gene>
<proteinExistence type="inferred from homology"/>
<dbReference type="AlphaFoldDB" id="A0A9D1TIH1"/>
<dbReference type="PROSITE" id="PS51900">
    <property type="entry name" value="CB"/>
    <property type="match status" value="1"/>
</dbReference>
<evidence type="ECO:0000313" key="10">
    <source>
        <dbReference type="Proteomes" id="UP000886808"/>
    </source>
</evidence>
<sequence>MARKSSRRELGSGSIVKRSDGRWQGQYCNGRDPKTGKLRRHTIYGKTQKEVAERLRAITASIDRGTFQEPSKLTLTDYSKEYVAHYVSTLSPYTQQSYKIALDKHILPALGSIKLSKLSHRDVQAFISSLGQGGKELSPKTIRNIHGVLHGLLDAAVRDEILIKNISNHCTLPRVIQKQIKPITTSELSTFLKAIEKEPFRNIFFVDIFSGLRQAEILGLRWEDIDWQNNCIYIRCQLQQRQVKGDFSYYLAPPKEGKERRVILAESAINALKQQQNLQHRMEQIAEPVWDNEWGLVFTNDFGKPLNRRTIYKHLKRVLRSCGMGDRTFHSLRHSFATISLENGDDIKTVQTNLGHYAASFTLKTYAHVSDMMQQNSANRMEALIQSLPES</sequence>
<evidence type="ECO:0000256" key="1">
    <source>
        <dbReference type="ARBA" id="ARBA00003283"/>
    </source>
</evidence>
<dbReference type="InterPro" id="IPR050090">
    <property type="entry name" value="Tyrosine_recombinase_XerCD"/>
</dbReference>
<dbReference type="InterPro" id="IPR002104">
    <property type="entry name" value="Integrase_catalytic"/>
</dbReference>
<dbReference type="Pfam" id="PF00589">
    <property type="entry name" value="Phage_integrase"/>
    <property type="match status" value="1"/>
</dbReference>
<dbReference type="InterPro" id="IPR011010">
    <property type="entry name" value="DNA_brk_join_enz"/>
</dbReference>
<dbReference type="Gene3D" id="1.10.443.10">
    <property type="entry name" value="Intergrase catalytic core"/>
    <property type="match status" value="1"/>
</dbReference>
<dbReference type="PANTHER" id="PTHR30349:SF91">
    <property type="entry name" value="INTA PROTEIN"/>
    <property type="match status" value="1"/>
</dbReference>
<dbReference type="InterPro" id="IPR044068">
    <property type="entry name" value="CB"/>
</dbReference>
<evidence type="ECO:0000256" key="3">
    <source>
        <dbReference type="ARBA" id="ARBA00022908"/>
    </source>
</evidence>
<dbReference type="GO" id="GO:0003677">
    <property type="term" value="F:DNA binding"/>
    <property type="evidence" value="ECO:0007669"/>
    <property type="project" value="UniProtKB-UniRule"/>
</dbReference>
<reference evidence="9" key="2">
    <citation type="submission" date="2021-04" db="EMBL/GenBank/DDBJ databases">
        <authorList>
            <person name="Gilroy R."/>
        </authorList>
    </citation>
    <scope>NUCLEOTIDE SEQUENCE</scope>
    <source>
        <strain evidence="9">CHK193-4272</strain>
    </source>
</reference>
<evidence type="ECO:0000256" key="6">
    <source>
        <dbReference type="PROSITE-ProRule" id="PRU01248"/>
    </source>
</evidence>
<dbReference type="Gene3D" id="1.10.150.130">
    <property type="match status" value="1"/>
</dbReference>
<organism evidence="9 10">
    <name type="scientific">Candidatus Butyricicoccus avistercoris</name>
    <dbReference type="NCBI Taxonomy" id="2838518"/>
    <lineage>
        <taxon>Bacteria</taxon>
        <taxon>Bacillati</taxon>
        <taxon>Bacillota</taxon>
        <taxon>Clostridia</taxon>
        <taxon>Eubacteriales</taxon>
        <taxon>Butyricicoccaceae</taxon>
        <taxon>Butyricicoccus</taxon>
    </lineage>
</organism>
<evidence type="ECO:0000259" key="7">
    <source>
        <dbReference type="PROSITE" id="PS51898"/>
    </source>
</evidence>
<dbReference type="EMBL" id="DXIE01000057">
    <property type="protein sequence ID" value="HIV63074.1"/>
    <property type="molecule type" value="Genomic_DNA"/>
</dbReference>
<evidence type="ECO:0000313" key="9">
    <source>
        <dbReference type="EMBL" id="HIV63074.1"/>
    </source>
</evidence>
<comment type="similarity">
    <text evidence="2">Belongs to the 'phage' integrase family.</text>
</comment>